<evidence type="ECO:0000313" key="9">
    <source>
        <dbReference type="Proteomes" id="UP001166004"/>
    </source>
</evidence>
<comment type="cofactor">
    <cofactor evidence="1">
        <name>Fe cation</name>
        <dbReference type="ChEBI" id="CHEBI:24875"/>
    </cofactor>
</comment>
<protein>
    <submittedName>
        <fullName evidence="8">Choline monooxygenase</fullName>
    </submittedName>
</protein>
<keyword evidence="9" id="KW-1185">Reference proteome</keyword>
<accession>A0ABX1T2J5</accession>
<dbReference type="Gene3D" id="3.90.380.10">
    <property type="entry name" value="Naphthalene 1,2-dioxygenase Alpha Subunit, Chain A, domain 1"/>
    <property type="match status" value="2"/>
</dbReference>
<dbReference type="InterPro" id="IPR017941">
    <property type="entry name" value="Rieske_2Fe-2S"/>
</dbReference>
<organism evidence="8 9">
    <name type="scientific">Pelagibacter ubique</name>
    <dbReference type="NCBI Taxonomy" id="198252"/>
    <lineage>
        <taxon>Bacteria</taxon>
        <taxon>Pseudomonadati</taxon>
        <taxon>Pseudomonadota</taxon>
        <taxon>Alphaproteobacteria</taxon>
        <taxon>Candidatus Pelagibacterales</taxon>
        <taxon>Candidatus Pelagibacteraceae</taxon>
        <taxon>Candidatus Pelagibacter</taxon>
    </lineage>
</organism>
<dbReference type="PRINTS" id="PR00090">
    <property type="entry name" value="RNGDIOXGNASE"/>
</dbReference>
<keyword evidence="8" id="KW-0503">Monooxygenase</keyword>
<evidence type="ECO:0000256" key="3">
    <source>
        <dbReference type="ARBA" id="ARBA00022723"/>
    </source>
</evidence>
<dbReference type="GO" id="GO:0004497">
    <property type="term" value="F:monooxygenase activity"/>
    <property type="evidence" value="ECO:0007669"/>
    <property type="project" value="UniProtKB-KW"/>
</dbReference>
<keyword evidence="3" id="KW-0479">Metal-binding</keyword>
<evidence type="ECO:0000256" key="2">
    <source>
        <dbReference type="ARBA" id="ARBA00022714"/>
    </source>
</evidence>
<gene>
    <name evidence="8" type="ORF">VP91_00008230</name>
</gene>
<dbReference type="SUPFAM" id="SSF55961">
    <property type="entry name" value="Bet v1-like"/>
    <property type="match status" value="1"/>
</dbReference>
<keyword evidence="6" id="KW-0411">Iron-sulfur</keyword>
<evidence type="ECO:0000259" key="7">
    <source>
        <dbReference type="PROSITE" id="PS51296"/>
    </source>
</evidence>
<dbReference type="Proteomes" id="UP001166004">
    <property type="component" value="Unassembled WGS sequence"/>
</dbReference>
<comment type="caution">
    <text evidence="8">The sequence shown here is derived from an EMBL/GenBank/DDBJ whole genome shotgun (WGS) entry which is preliminary data.</text>
</comment>
<keyword evidence="4" id="KW-0560">Oxidoreductase</keyword>
<evidence type="ECO:0000256" key="6">
    <source>
        <dbReference type="ARBA" id="ARBA00023014"/>
    </source>
</evidence>
<dbReference type="PROSITE" id="PS51296">
    <property type="entry name" value="RIESKE"/>
    <property type="match status" value="1"/>
</dbReference>
<keyword evidence="2" id="KW-0001">2Fe-2S</keyword>
<dbReference type="InterPro" id="IPR001663">
    <property type="entry name" value="Rng_hydr_dOase-A"/>
</dbReference>
<dbReference type="EMBL" id="LANA01000002">
    <property type="protein sequence ID" value="NMN67674.1"/>
    <property type="molecule type" value="Genomic_DNA"/>
</dbReference>
<dbReference type="Pfam" id="PF00848">
    <property type="entry name" value="Ring_hydroxyl_A"/>
    <property type="match status" value="1"/>
</dbReference>
<keyword evidence="5" id="KW-0408">Iron</keyword>
<name>A0ABX1T2J5_PELUQ</name>
<dbReference type="CDD" id="cd03469">
    <property type="entry name" value="Rieske_RO_Alpha_N"/>
    <property type="match status" value="1"/>
</dbReference>
<dbReference type="PANTHER" id="PTHR43756:SF5">
    <property type="entry name" value="CHOLINE MONOOXYGENASE, CHLOROPLASTIC"/>
    <property type="match status" value="1"/>
</dbReference>
<dbReference type="SUPFAM" id="SSF50022">
    <property type="entry name" value="ISP domain"/>
    <property type="match status" value="1"/>
</dbReference>
<evidence type="ECO:0000256" key="4">
    <source>
        <dbReference type="ARBA" id="ARBA00023002"/>
    </source>
</evidence>
<feature type="domain" description="Rieske" evidence="7">
    <location>
        <begin position="45"/>
        <end position="158"/>
    </location>
</feature>
<evidence type="ECO:0000313" key="8">
    <source>
        <dbReference type="EMBL" id="NMN67674.1"/>
    </source>
</evidence>
<dbReference type="PANTHER" id="PTHR43756">
    <property type="entry name" value="CHOLINE MONOOXYGENASE, CHLOROPLASTIC"/>
    <property type="match status" value="1"/>
</dbReference>
<dbReference type="Pfam" id="PF00355">
    <property type="entry name" value="Rieske"/>
    <property type="match status" value="1"/>
</dbReference>
<proteinExistence type="predicted"/>
<dbReference type="InterPro" id="IPR015879">
    <property type="entry name" value="Ring_hydroxy_dOase_asu_C_dom"/>
</dbReference>
<dbReference type="InterPro" id="IPR036922">
    <property type="entry name" value="Rieske_2Fe-2S_sf"/>
</dbReference>
<reference evidence="8 9" key="1">
    <citation type="submission" date="2019-07" db="EMBL/GenBank/DDBJ databases">
        <title>SAR11 Genome Evolution.</title>
        <authorList>
            <person name="Giovannoni S."/>
        </authorList>
    </citation>
    <scope>NUCLEOTIDE SEQUENCE [LARGE SCALE GENOMIC DNA]</scope>
    <source>
        <strain evidence="8 9">HTCC9565</strain>
    </source>
</reference>
<dbReference type="RefSeq" id="WP_169036182.1">
    <property type="nucleotide sequence ID" value="NZ_LANA01000002.1"/>
</dbReference>
<evidence type="ECO:0000256" key="5">
    <source>
        <dbReference type="ARBA" id="ARBA00023004"/>
    </source>
</evidence>
<sequence length="378" mass="43809">MAKQKNFTRIKKPKNLNTIYGLPPESYTDDDFWKKECNTVLSDDWLFVGLVHELKNPGDIIPLSIAGKPIFLVKDLENKISTFHNVCSHRCLKLVDEKKNVGKIIKCPYHAWSYNLKGQLKAAPHIGGTNQHKPEGFNFLDHGLKSIRTHIWHDWIFINFNGKAKKFEEYAKPLIKRFNDIDLTKLNYVATLDFGKINTNWKFLIENFIEPYHVQFVHKKTTNQPLKDHYTFVDGKCYGSGVDVAQEDEKNYNALSVTSRYLSLFPNFIMGTYYPNQVGVYLNIPISPGITSQKRIIYTIDNKMMTKKEIQATKDIWWSVHKEDHEMCERLQEGRSSPASHNGGLLSPVWEKGVQAFQKLIINSIKRSFKITRRVKNV</sequence>
<dbReference type="Gene3D" id="2.102.10.10">
    <property type="entry name" value="Rieske [2Fe-2S] iron-sulphur domain"/>
    <property type="match status" value="1"/>
</dbReference>
<evidence type="ECO:0000256" key="1">
    <source>
        <dbReference type="ARBA" id="ARBA00001962"/>
    </source>
</evidence>
<dbReference type="CDD" id="cd00680">
    <property type="entry name" value="RHO_alpha_C"/>
    <property type="match status" value="1"/>
</dbReference>